<dbReference type="GO" id="GO:0016614">
    <property type="term" value="F:oxidoreductase activity, acting on CH-OH group of donors"/>
    <property type="evidence" value="ECO:0007669"/>
    <property type="project" value="UniProtKB-ARBA"/>
</dbReference>
<dbReference type="EMBL" id="CP071182">
    <property type="protein sequence ID" value="QSO48089.1"/>
    <property type="molecule type" value="Genomic_DNA"/>
</dbReference>
<organism evidence="3 4">
    <name type="scientific">Alicyclobacillus mengziensis</name>
    <dbReference type="NCBI Taxonomy" id="2931921"/>
    <lineage>
        <taxon>Bacteria</taxon>
        <taxon>Bacillati</taxon>
        <taxon>Bacillota</taxon>
        <taxon>Bacilli</taxon>
        <taxon>Bacillales</taxon>
        <taxon>Alicyclobacillaceae</taxon>
        <taxon>Alicyclobacillus</taxon>
    </lineage>
</organism>
<keyword evidence="4" id="KW-1185">Reference proteome</keyword>
<dbReference type="InterPro" id="IPR020904">
    <property type="entry name" value="Sc_DH/Rdtase_CS"/>
</dbReference>
<dbReference type="FunFam" id="3.40.50.720:FF:000084">
    <property type="entry name" value="Short-chain dehydrogenase reductase"/>
    <property type="match status" value="1"/>
</dbReference>
<dbReference type="InterPro" id="IPR036291">
    <property type="entry name" value="NAD(P)-bd_dom_sf"/>
</dbReference>
<dbReference type="PANTHER" id="PTHR48107:SF16">
    <property type="entry name" value="NADPH-DEPENDENT ALDEHYDE REDUCTASE 1, CHLOROPLASTIC"/>
    <property type="match status" value="1"/>
</dbReference>
<evidence type="ECO:0000313" key="3">
    <source>
        <dbReference type="EMBL" id="QSO48089.1"/>
    </source>
</evidence>
<dbReference type="RefSeq" id="WP_206657424.1">
    <property type="nucleotide sequence ID" value="NZ_CP071182.1"/>
</dbReference>
<gene>
    <name evidence="3" type="ORF">JZ786_03485</name>
</gene>
<dbReference type="Gene3D" id="3.40.50.720">
    <property type="entry name" value="NAD(P)-binding Rossmann-like Domain"/>
    <property type="match status" value="1"/>
</dbReference>
<evidence type="ECO:0000256" key="1">
    <source>
        <dbReference type="ARBA" id="ARBA00006484"/>
    </source>
</evidence>
<proteinExistence type="inferred from homology"/>
<dbReference type="Proteomes" id="UP000663505">
    <property type="component" value="Chromosome"/>
</dbReference>
<dbReference type="Pfam" id="PF13561">
    <property type="entry name" value="adh_short_C2"/>
    <property type="match status" value="1"/>
</dbReference>
<keyword evidence="2" id="KW-0560">Oxidoreductase</keyword>
<dbReference type="PANTHER" id="PTHR48107">
    <property type="entry name" value="NADPH-DEPENDENT ALDEHYDE REDUCTASE-LIKE PROTEIN, CHLOROPLASTIC-RELATED"/>
    <property type="match status" value="1"/>
</dbReference>
<evidence type="ECO:0000313" key="4">
    <source>
        <dbReference type="Proteomes" id="UP000663505"/>
    </source>
</evidence>
<dbReference type="InterPro" id="IPR002347">
    <property type="entry name" value="SDR_fam"/>
</dbReference>
<dbReference type="KEGG" id="afx:JZ786_03485"/>
<name>A0A9X7W0J3_9BACL</name>
<sequence length="291" mass="31250">MLEQDVPQFPKQFPNQHQPVQPGIESAMDPPPVYDFANDKKDGLLAGSTALITGGDSGIGRAVSVAFAKEGADVAIVYLSEHEDAQHTKEIVEGFGRRCFLFPCDVGDEDNCIDAVQQTIKAFGKLDILVNNAAEQHPQEGLEYISRHQLESTFQTNVFSFFYMTKAALKHFKPGSTIINTASVTAYEGNKSLIDYSATKGAIVTFTRSLALSLAPRQIRVNAVAPGPIWTPLIPSTFVGSQITGFGSDTPLGRAGQPVEVAPAYVYLASRNSTYVTGQVIHVNGGTIVGS</sequence>
<reference evidence="3 4" key="1">
    <citation type="submission" date="2021-02" db="EMBL/GenBank/DDBJ databases">
        <title>Alicyclobacillus curvatus sp. nov. and Alicyclobacillus mengziensis sp. nov., two acidophilic bacteria isolated from acid mine drainage.</title>
        <authorList>
            <person name="Huang Y."/>
        </authorList>
    </citation>
    <scope>NUCLEOTIDE SEQUENCE [LARGE SCALE GENOMIC DNA]</scope>
    <source>
        <strain evidence="3 4">S30H14</strain>
    </source>
</reference>
<dbReference type="GO" id="GO:0008206">
    <property type="term" value="P:bile acid metabolic process"/>
    <property type="evidence" value="ECO:0007669"/>
    <property type="project" value="UniProtKB-ARBA"/>
</dbReference>
<protein>
    <submittedName>
        <fullName evidence="3">SDR family oxidoreductase</fullName>
    </submittedName>
</protein>
<evidence type="ECO:0000256" key="2">
    <source>
        <dbReference type="ARBA" id="ARBA00023002"/>
    </source>
</evidence>
<dbReference type="PRINTS" id="PR00081">
    <property type="entry name" value="GDHRDH"/>
</dbReference>
<dbReference type="NCBIfam" id="NF005214">
    <property type="entry name" value="PRK06701.1"/>
    <property type="match status" value="1"/>
</dbReference>
<dbReference type="PROSITE" id="PS00061">
    <property type="entry name" value="ADH_SHORT"/>
    <property type="match status" value="1"/>
</dbReference>
<accession>A0A9X7W0J3</accession>
<dbReference type="PRINTS" id="PR00080">
    <property type="entry name" value="SDRFAMILY"/>
</dbReference>
<comment type="similarity">
    <text evidence="1">Belongs to the short-chain dehydrogenases/reductases (SDR) family.</text>
</comment>
<dbReference type="CDD" id="cd05355">
    <property type="entry name" value="SDR_c1"/>
    <property type="match status" value="1"/>
</dbReference>
<dbReference type="AlphaFoldDB" id="A0A9X7W0J3"/>
<dbReference type="SUPFAM" id="SSF51735">
    <property type="entry name" value="NAD(P)-binding Rossmann-fold domains"/>
    <property type="match status" value="1"/>
</dbReference>